<keyword evidence="2" id="KW-1185">Reference proteome</keyword>
<evidence type="ECO:0000313" key="2">
    <source>
        <dbReference type="Proteomes" id="UP000025756"/>
    </source>
</evidence>
<evidence type="ECO:0000313" key="1">
    <source>
        <dbReference type="EMBL" id="KCV30930.1"/>
    </source>
</evidence>
<reference evidence="1 2" key="1">
    <citation type="submission" date="2014-03" db="EMBL/GenBank/DDBJ databases">
        <title>Genome sequence of Bordetella bronchiseptica.</title>
        <authorList>
            <person name="Harvill E."/>
            <person name="Goodfield L.L."/>
            <person name="Ivanov Y.V."/>
            <person name="Meyer J.A."/>
            <person name="Muse S.J."/>
            <person name="Jacobs N."/>
            <person name="Bendor L."/>
            <person name="Smallridge W.E."/>
            <person name="Brinkac L.M."/>
            <person name="Sanka R."/>
            <person name="Kim M."/>
            <person name="Losada L."/>
        </authorList>
    </citation>
    <scope>NUCLEOTIDE SEQUENCE [LARGE SCALE GENOMIC DNA]</scope>
    <source>
        <strain evidence="1 2">00-P-2796</strain>
    </source>
</reference>
<gene>
    <name evidence="1" type="ORF">L490_1460</name>
</gene>
<dbReference type="Proteomes" id="UP000025756">
    <property type="component" value="Unassembled WGS sequence"/>
</dbReference>
<comment type="caution">
    <text evidence="1">The sequence shown here is derived from an EMBL/GenBank/DDBJ whole genome shotgun (WGS) entry which is preliminary data.</text>
</comment>
<dbReference type="Pfam" id="PF20901">
    <property type="entry name" value="Sf6_terminase"/>
    <property type="match status" value="1"/>
</dbReference>
<name>A0ABR4R8D0_BORBO</name>
<proteinExistence type="predicted"/>
<dbReference type="EMBL" id="JGWH01000173">
    <property type="protein sequence ID" value="KCV30930.1"/>
    <property type="molecule type" value="Genomic_DNA"/>
</dbReference>
<protein>
    <submittedName>
        <fullName evidence="1">N-acetyltransferase YedL</fullName>
    </submittedName>
</protein>
<dbReference type="InterPro" id="IPR048683">
    <property type="entry name" value="Sf6_terminase"/>
</dbReference>
<organism evidence="1 2">
    <name type="scientific">Bordetella bronchiseptica 00-P-2796</name>
    <dbReference type="NCBI Taxonomy" id="1331199"/>
    <lineage>
        <taxon>Bacteria</taxon>
        <taxon>Pseudomonadati</taxon>
        <taxon>Pseudomonadota</taxon>
        <taxon>Betaproteobacteria</taxon>
        <taxon>Burkholderiales</taxon>
        <taxon>Alcaligenaceae</taxon>
        <taxon>Bordetella</taxon>
    </lineage>
</organism>
<dbReference type="Gene3D" id="1.10.10.60">
    <property type="entry name" value="Homeodomain-like"/>
    <property type="match status" value="1"/>
</dbReference>
<accession>A0ABR4R8D0</accession>
<sequence length="194" mass="21518">MREPTRPAGARAFGDARKTARMKNASTYTEAIATEICDRIADGEPLRQICRDEHMPAWRTVYHWIEARPEFAERMERARRAGFDAIAEEALEIANTPQTGEETEESDDGYKVKRGDMLGHRKLQVETRLKLLAKWHPTKYGDKTSMELTGANGGPVQINDTERAARIAAIVAAAQQRAQRAAAGEDDDPAAGLV</sequence>